<dbReference type="InterPro" id="IPR000835">
    <property type="entry name" value="HTH_MarR-typ"/>
</dbReference>
<dbReference type="PANTHER" id="PTHR39515">
    <property type="entry name" value="CONSERVED PROTEIN"/>
    <property type="match status" value="1"/>
</dbReference>
<keyword evidence="1" id="KW-0805">Transcription regulation</keyword>
<keyword evidence="2" id="KW-0238">DNA-binding</keyword>
<accession>A0ABV7QLG5</accession>
<proteinExistence type="predicted"/>
<dbReference type="PANTHER" id="PTHR39515:SF2">
    <property type="entry name" value="HTH-TYPE TRANSCRIPTIONAL REGULATOR RV0880"/>
    <property type="match status" value="1"/>
</dbReference>
<evidence type="ECO:0000256" key="2">
    <source>
        <dbReference type="ARBA" id="ARBA00023125"/>
    </source>
</evidence>
<keyword evidence="6" id="KW-1185">Reference proteome</keyword>
<feature type="domain" description="HTH marR-type" evidence="4">
    <location>
        <begin position="1"/>
        <end position="144"/>
    </location>
</feature>
<name>A0ABV7QLG5_9PSEU</name>
<dbReference type="SMART" id="SM00347">
    <property type="entry name" value="HTH_MARR"/>
    <property type="match status" value="1"/>
</dbReference>
<dbReference type="SUPFAM" id="SSF46785">
    <property type="entry name" value="Winged helix' DNA-binding domain"/>
    <property type="match status" value="1"/>
</dbReference>
<evidence type="ECO:0000256" key="3">
    <source>
        <dbReference type="ARBA" id="ARBA00023163"/>
    </source>
</evidence>
<dbReference type="InterPro" id="IPR023187">
    <property type="entry name" value="Tscrpt_reg_MarR-type_CS"/>
</dbReference>
<dbReference type="EMBL" id="JBHRWI010000022">
    <property type="protein sequence ID" value="MFC3512423.1"/>
    <property type="molecule type" value="Genomic_DNA"/>
</dbReference>
<evidence type="ECO:0000256" key="1">
    <source>
        <dbReference type="ARBA" id="ARBA00023015"/>
    </source>
</evidence>
<dbReference type="InterPro" id="IPR036388">
    <property type="entry name" value="WH-like_DNA-bd_sf"/>
</dbReference>
<evidence type="ECO:0000313" key="6">
    <source>
        <dbReference type="Proteomes" id="UP001595764"/>
    </source>
</evidence>
<evidence type="ECO:0000313" key="5">
    <source>
        <dbReference type="EMBL" id="MFC3512423.1"/>
    </source>
</evidence>
<dbReference type="Pfam" id="PF12802">
    <property type="entry name" value="MarR_2"/>
    <property type="match status" value="1"/>
</dbReference>
<reference evidence="6" key="1">
    <citation type="journal article" date="2019" name="Int. J. Syst. Evol. Microbiol.">
        <title>The Global Catalogue of Microorganisms (GCM) 10K type strain sequencing project: providing services to taxonomists for standard genome sequencing and annotation.</title>
        <authorList>
            <consortium name="The Broad Institute Genomics Platform"/>
            <consortium name="The Broad Institute Genome Sequencing Center for Infectious Disease"/>
            <person name="Wu L."/>
            <person name="Ma J."/>
        </authorList>
    </citation>
    <scope>NUCLEOTIDE SEQUENCE [LARGE SCALE GENOMIC DNA]</scope>
    <source>
        <strain evidence="6">CGMCC 4.7682</strain>
    </source>
</reference>
<dbReference type="Gene3D" id="1.10.287.100">
    <property type="match status" value="1"/>
</dbReference>
<gene>
    <name evidence="5" type="ORF">ACFORO_19785</name>
</gene>
<dbReference type="PROSITE" id="PS01117">
    <property type="entry name" value="HTH_MARR_1"/>
    <property type="match status" value="1"/>
</dbReference>
<sequence>MEARDAVNRSTAVALRLALGSFKRRTREAAAQGELTTPELSVLAQIDRAAPVAIADLARAQQITPQSMGATVASLESHGLVARAPDPEDRRRSLLTVTAKGGDVLHSSRDAISDRMAAALGESFTDAEVAVLAAAAPLLERLSQRF</sequence>
<dbReference type="RefSeq" id="WP_377871733.1">
    <property type="nucleotide sequence ID" value="NZ_JBHMAY010000032.1"/>
</dbReference>
<dbReference type="InterPro" id="IPR052526">
    <property type="entry name" value="HTH-type_Bedaq_tolerance"/>
</dbReference>
<dbReference type="Proteomes" id="UP001595764">
    <property type="component" value="Unassembled WGS sequence"/>
</dbReference>
<organism evidence="5 6">
    <name type="scientific">Amycolatopsis halotolerans</name>
    <dbReference type="NCBI Taxonomy" id="330083"/>
    <lineage>
        <taxon>Bacteria</taxon>
        <taxon>Bacillati</taxon>
        <taxon>Actinomycetota</taxon>
        <taxon>Actinomycetes</taxon>
        <taxon>Pseudonocardiales</taxon>
        <taxon>Pseudonocardiaceae</taxon>
        <taxon>Amycolatopsis</taxon>
    </lineage>
</organism>
<comment type="caution">
    <text evidence="5">The sequence shown here is derived from an EMBL/GenBank/DDBJ whole genome shotgun (WGS) entry which is preliminary data.</text>
</comment>
<dbReference type="InterPro" id="IPR036390">
    <property type="entry name" value="WH_DNA-bd_sf"/>
</dbReference>
<protein>
    <submittedName>
        <fullName evidence="5">MarR family winged helix-turn-helix transcriptional regulator</fullName>
    </submittedName>
</protein>
<evidence type="ECO:0000259" key="4">
    <source>
        <dbReference type="PROSITE" id="PS50995"/>
    </source>
</evidence>
<keyword evidence="3" id="KW-0804">Transcription</keyword>
<dbReference type="Gene3D" id="1.10.10.10">
    <property type="entry name" value="Winged helix-like DNA-binding domain superfamily/Winged helix DNA-binding domain"/>
    <property type="match status" value="1"/>
</dbReference>
<dbReference type="PROSITE" id="PS50995">
    <property type="entry name" value="HTH_MARR_2"/>
    <property type="match status" value="1"/>
</dbReference>